<reference evidence="10" key="1">
    <citation type="submission" date="2018-05" db="EMBL/GenBank/DDBJ databases">
        <title>Draft genome sequence of Stemphylium lycopersici strain CIDEFI 213.</title>
        <authorList>
            <person name="Medina R."/>
            <person name="Franco M.E.E."/>
            <person name="Lucentini C.G."/>
            <person name="Saparrat M.C.N."/>
            <person name="Balatti P.A."/>
        </authorList>
    </citation>
    <scope>NUCLEOTIDE SEQUENCE [LARGE SCALE GENOMIC DNA]</scope>
    <source>
        <strain evidence="10">CIDEFI 213</strain>
    </source>
</reference>
<dbReference type="Pfam" id="PF06609">
    <property type="entry name" value="TRI12"/>
    <property type="match status" value="1"/>
</dbReference>
<dbReference type="Pfam" id="PF06985">
    <property type="entry name" value="HET"/>
    <property type="match status" value="1"/>
</dbReference>
<keyword evidence="10" id="KW-1185">Reference proteome</keyword>
<feature type="transmembrane region" description="Helical" evidence="7">
    <location>
        <begin position="126"/>
        <end position="145"/>
    </location>
</feature>
<feature type="compositionally biased region" description="Basic and acidic residues" evidence="6">
    <location>
        <begin position="1"/>
        <end position="11"/>
    </location>
</feature>
<comment type="subcellular location">
    <subcellularLocation>
        <location evidence="1">Membrane</location>
        <topology evidence="1">Multi-pass membrane protein</topology>
    </subcellularLocation>
</comment>
<feature type="transmembrane region" description="Helical" evidence="7">
    <location>
        <begin position="634"/>
        <end position="656"/>
    </location>
</feature>
<feature type="transmembrane region" description="Helical" evidence="7">
    <location>
        <begin position="258"/>
        <end position="279"/>
    </location>
</feature>
<dbReference type="InterPro" id="IPR010573">
    <property type="entry name" value="MFS_Str1/Tri12-like"/>
</dbReference>
<dbReference type="InterPro" id="IPR008758">
    <property type="entry name" value="Peptidase_S28"/>
</dbReference>
<dbReference type="SUPFAM" id="SSF103473">
    <property type="entry name" value="MFS general substrate transporter"/>
    <property type="match status" value="1"/>
</dbReference>
<feature type="transmembrane region" description="Helical" evidence="7">
    <location>
        <begin position="49"/>
        <end position="67"/>
    </location>
</feature>
<dbReference type="CDD" id="cd06179">
    <property type="entry name" value="MFS_TRI12_like"/>
    <property type="match status" value="1"/>
</dbReference>
<feature type="transmembrane region" description="Helical" evidence="7">
    <location>
        <begin position="184"/>
        <end position="203"/>
    </location>
</feature>
<dbReference type="GO" id="GO:0006508">
    <property type="term" value="P:proteolysis"/>
    <property type="evidence" value="ECO:0007669"/>
    <property type="project" value="InterPro"/>
</dbReference>
<evidence type="ECO:0000256" key="2">
    <source>
        <dbReference type="ARBA" id="ARBA00022448"/>
    </source>
</evidence>
<dbReference type="InterPro" id="IPR029058">
    <property type="entry name" value="AB_hydrolase_fold"/>
</dbReference>
<dbReference type="InterPro" id="IPR053791">
    <property type="entry name" value="MFS_Tri12-like"/>
</dbReference>
<keyword evidence="4 7" id="KW-1133">Transmembrane helix</keyword>
<feature type="transmembrane region" description="Helical" evidence="7">
    <location>
        <begin position="291"/>
        <end position="311"/>
    </location>
</feature>
<feature type="transmembrane region" description="Helical" evidence="7">
    <location>
        <begin position="719"/>
        <end position="742"/>
    </location>
</feature>
<comment type="caution">
    <text evidence="9">The sequence shown here is derived from an EMBL/GenBank/DDBJ whole genome shotgun (WGS) entry which is preliminary data.</text>
</comment>
<feature type="transmembrane region" description="Helical" evidence="7">
    <location>
        <begin position="215"/>
        <end position="237"/>
    </location>
</feature>
<organism evidence="9 10">
    <name type="scientific">Stemphylium lycopersici</name>
    <name type="common">Tomato gray leaf spot disease fungus</name>
    <name type="synonym">Thyrospora lycopersici</name>
    <dbReference type="NCBI Taxonomy" id="183478"/>
    <lineage>
        <taxon>Eukaryota</taxon>
        <taxon>Fungi</taxon>
        <taxon>Dikarya</taxon>
        <taxon>Ascomycota</taxon>
        <taxon>Pezizomycotina</taxon>
        <taxon>Dothideomycetes</taxon>
        <taxon>Pleosporomycetidae</taxon>
        <taxon>Pleosporales</taxon>
        <taxon>Pleosporineae</taxon>
        <taxon>Pleosporaceae</taxon>
        <taxon>Stemphylium</taxon>
    </lineage>
</organism>
<dbReference type="FunFam" id="3.40.50.1820:FF:000368">
    <property type="entry name" value="Unplaced genomic scaffold supercont2.8, whole genome shotgun sequence"/>
    <property type="match status" value="1"/>
</dbReference>
<dbReference type="InterPro" id="IPR036259">
    <property type="entry name" value="MFS_trans_sf"/>
</dbReference>
<dbReference type="InterPro" id="IPR005829">
    <property type="entry name" value="Sugar_transporter_CS"/>
</dbReference>
<feature type="domain" description="Major facilitator superfamily (MFS) profile" evidence="8">
    <location>
        <begin position="50"/>
        <end position="569"/>
    </location>
</feature>
<feature type="region of interest" description="Disordered" evidence="6">
    <location>
        <begin position="1"/>
        <end position="24"/>
    </location>
</feature>
<evidence type="ECO:0000256" key="5">
    <source>
        <dbReference type="ARBA" id="ARBA00023136"/>
    </source>
</evidence>
<dbReference type="PANTHER" id="PTHR24148:SF64">
    <property type="entry name" value="HETEROKARYON INCOMPATIBILITY DOMAIN-CONTAINING PROTEIN"/>
    <property type="match status" value="1"/>
</dbReference>
<feature type="transmembrane region" description="Helical" evidence="7">
    <location>
        <begin position="396"/>
        <end position="414"/>
    </location>
</feature>
<dbReference type="PROSITE" id="PS50850">
    <property type="entry name" value="MFS"/>
    <property type="match status" value="1"/>
</dbReference>
<evidence type="ECO:0000256" key="6">
    <source>
        <dbReference type="SAM" id="MobiDB-lite"/>
    </source>
</evidence>
<evidence type="ECO:0000313" key="10">
    <source>
        <dbReference type="Proteomes" id="UP000249619"/>
    </source>
</evidence>
<feature type="transmembrane region" description="Helical" evidence="7">
    <location>
        <begin position="546"/>
        <end position="564"/>
    </location>
</feature>
<proteinExistence type="predicted"/>
<feature type="transmembrane region" description="Helical" evidence="7">
    <location>
        <begin position="97"/>
        <end position="114"/>
    </location>
</feature>
<keyword evidence="2" id="KW-0813">Transport</keyword>
<gene>
    <name evidence="9" type="ORF">DDE83_005298</name>
</gene>
<dbReference type="EMBL" id="QGDH01000071">
    <property type="protein sequence ID" value="RAR09899.1"/>
    <property type="molecule type" value="Genomic_DNA"/>
</dbReference>
<dbReference type="InterPro" id="IPR010730">
    <property type="entry name" value="HET"/>
</dbReference>
<feature type="transmembrane region" description="Helical" evidence="7">
    <location>
        <begin position="332"/>
        <end position="354"/>
    </location>
</feature>
<evidence type="ECO:0000256" key="3">
    <source>
        <dbReference type="ARBA" id="ARBA00022692"/>
    </source>
</evidence>
<evidence type="ECO:0000313" key="9">
    <source>
        <dbReference type="EMBL" id="RAR09899.1"/>
    </source>
</evidence>
<dbReference type="Pfam" id="PF05577">
    <property type="entry name" value="Peptidase_S28"/>
    <property type="match status" value="1"/>
</dbReference>
<dbReference type="InterPro" id="IPR052895">
    <property type="entry name" value="HetReg/Transcr_Mod"/>
</dbReference>
<dbReference type="GO" id="GO:0070008">
    <property type="term" value="F:serine-type exopeptidase activity"/>
    <property type="evidence" value="ECO:0007669"/>
    <property type="project" value="InterPro"/>
</dbReference>
<accession>A0A364N1W1</accession>
<evidence type="ECO:0000256" key="1">
    <source>
        <dbReference type="ARBA" id="ARBA00004141"/>
    </source>
</evidence>
<dbReference type="SUPFAM" id="SSF53474">
    <property type="entry name" value="alpha/beta-Hydrolases"/>
    <property type="match status" value="1"/>
</dbReference>
<sequence length="1819" mass="203854">MADEKQYREEVTTESSLTHHHTASSHGLHHDHVAEEALGGHTADLGKSYFTSINFIGTVIVGFTVVHVNARSSYLGWVLPSNTLSLINAAIGPSPDIIWVSISWTAGFAIGFTLVGRLSDIFGRRWFFICSSVLGLLGNIIGASAQSINMLIATNSINGLAAAGQLSFHIILGELVPNSLRGPVNAFVLSTSVPFAVFGPPVARSLYQTTELQWRWCYILGCIVNVLAIVMYFFFYYPPTYEMLHVGGKSKLRQLKTLDWIGIFLFSTGLVVFLIGMNWGGSAYPWDSAHVLGALFAGFGTLVAFCFWEAYAPGLEYPLIPLRLFRNIQYDANVACASLAAIVYYANSVIWPTMVSSLFTTDITKIGWLSCAVGGGLLLGQILGGAGVRYLPRMKIQMTVAAVFTTAFVAAIAASNENTEERTTAFLLIGTIAAGYIENLTLSSTAYLWDPADIGLVTGVMGAIRTGLSAIATSMYSSILATESSKYIPQKVIPAALNAGLPESSMESLLSSIALGDFSAVPGISADIIAATGVAVKDAYALSFRTVYLCTLPFGILLIVAALLSPNVEQYLTDEVARRMHERGEKGDQVERKEPPTCVKMAEMIRNLSRGLWDQYPIGTRLDSAFLSRRRNQIWSAIFNGFMLFWSLFANGANIWPVLVTPFLGTGIHDALHKHIPPGSRATQNTYLAISYPIGYLLGVFAALLALGLLVTSAIILPIIAVVFLGVWALCVLVVFLLWLALYRYPAFEVIYPRLRQWQLCNNAKVYSDLPTDLPSIRILQLKPGAENDKIECDLLNRPLAQIDFEALSYVWGVSLLLYTINVNGKPFYVTYNLHSALKELRYVDRERLLWVDAVCINQGDNTEKSSQVQMMRDIYAKASTTVVWLGKATRNTGPTFDFVQRFGTAHATMMDTLWKDQIEQSTWRKLRDEFMRIFDYEWWSRAWIIQEVVVSREVVMQRGSHQVTWEAVHKLFTYSPFGNDEFGTFEPPLFAKNIQLLRTERDDIEGSSTTLGDLVSQFRFQSATFGSDKIYALLGLLKAENPSLIIPDYNKPPDEVFLQFTRSYLLHNKNLDILSLAAGTELQSASWCRDWLLNHDGSFETFGLLTLEPRKPFAASGTHGPVFEADLERRVLSLQGYEADVIARTGTFQQRMGPQDVDWDLAFRSWELVAGDYLNDEATSDSRQSFNRTVTADCWQAQPLDWRERFKPRRMFQRNGEDKDYRRAVEDPCINRRFFVTQNGRFGLGPWNMRKGDAVSILLGGKTPFILRSIMRFSIAVAAVLGSLQAVSALKLSPRSIVERDEQVQAARTRRSLAKREDTDPTLLYPEYNISVPVDFFHNETRYEPHSNETFNLRYWFDDTYYKPGGPVFVLLGGETDGEGRLTFLQKGIVHQVIKATNGLGVILEHRYYGKSFPVPDLTTKNMRFLTTEQSLAEIDYFARNVQFDGVDADLTAPNTPWIVYGGSYAGAQAAFMRTTYPETFWGAISSSGVTIAIYDYWQYFEPARLYGPPDCMKNTQLLIDVVDGILIRQNDTSLVQSLKDVFGMGGVTDNRDFAGQITGVYGLQSTNWDPEENSPSWFNYCQNITDPEPAAENLRPVVAELVSAAGYPNDTAVQDITLNAIAWLNSTALAGWRRSERSQDSYFTTLNATALQQYTSLEDYPATSWSYQVCTEWGYIQTGNTPKDIMPLISRTLDVEYLTFFCRAQFGIEHPPEVERVNKYGNWDIAYERLAFIGGNADPWRPATPMWYPDSRNSSTDHPWHLISHGVHHWEENGIFENQTTPELPPAQVVYAQQFLKNFVIDWLEEFEEQKMHSELK</sequence>
<dbReference type="GO" id="GO:0022857">
    <property type="term" value="F:transmembrane transporter activity"/>
    <property type="evidence" value="ECO:0007669"/>
    <property type="project" value="InterPro"/>
</dbReference>
<evidence type="ECO:0000256" key="7">
    <source>
        <dbReference type="SAM" id="Phobius"/>
    </source>
</evidence>
<dbReference type="FunFam" id="3.40.50.1820:FF:000251">
    <property type="entry name" value="Extracelular serine carboxypeptidase, putative"/>
    <property type="match status" value="1"/>
</dbReference>
<protein>
    <submittedName>
        <fullName evidence="9">Trichothecene efflux pump</fullName>
    </submittedName>
</protein>
<evidence type="ECO:0000256" key="4">
    <source>
        <dbReference type="ARBA" id="ARBA00022989"/>
    </source>
</evidence>
<feature type="transmembrane region" description="Helical" evidence="7">
    <location>
        <begin position="366"/>
        <end position="384"/>
    </location>
</feature>
<name>A0A364N1W1_STELY</name>
<feature type="transmembrane region" description="Helical" evidence="7">
    <location>
        <begin position="426"/>
        <end position="449"/>
    </location>
</feature>
<dbReference type="InterPro" id="IPR020846">
    <property type="entry name" value="MFS_dom"/>
</dbReference>
<keyword evidence="5 7" id="KW-0472">Membrane</keyword>
<dbReference type="Gene3D" id="1.20.1250.20">
    <property type="entry name" value="MFS general substrate transporter like domains"/>
    <property type="match status" value="1"/>
</dbReference>
<dbReference type="GO" id="GO:0016020">
    <property type="term" value="C:membrane"/>
    <property type="evidence" value="ECO:0007669"/>
    <property type="project" value="UniProtKB-SubCell"/>
</dbReference>
<dbReference type="Gene3D" id="3.40.50.1820">
    <property type="entry name" value="alpha/beta hydrolase"/>
    <property type="match status" value="2"/>
</dbReference>
<dbReference type="PANTHER" id="PTHR24148">
    <property type="entry name" value="ANKYRIN REPEAT DOMAIN-CONTAINING PROTEIN 39 HOMOLOG-RELATED"/>
    <property type="match status" value="1"/>
</dbReference>
<keyword evidence="3 7" id="KW-0812">Transmembrane</keyword>
<feature type="transmembrane region" description="Helical" evidence="7">
    <location>
        <begin position="690"/>
        <end position="712"/>
    </location>
</feature>
<dbReference type="PROSITE" id="PS00216">
    <property type="entry name" value="SUGAR_TRANSPORT_1"/>
    <property type="match status" value="1"/>
</dbReference>
<dbReference type="Proteomes" id="UP000249619">
    <property type="component" value="Unassembled WGS sequence"/>
</dbReference>
<evidence type="ECO:0000259" key="8">
    <source>
        <dbReference type="PROSITE" id="PS50850"/>
    </source>
</evidence>